<protein>
    <submittedName>
        <fullName evidence="4">RHTO0S02e15610g1_1</fullName>
    </submittedName>
</protein>
<feature type="compositionally biased region" description="Basic and acidic residues" evidence="2">
    <location>
        <begin position="173"/>
        <end position="184"/>
    </location>
</feature>
<feature type="region of interest" description="Disordered" evidence="2">
    <location>
        <begin position="163"/>
        <end position="189"/>
    </location>
</feature>
<evidence type="ECO:0000313" key="4">
    <source>
        <dbReference type="EMBL" id="CDR37498.1"/>
    </source>
</evidence>
<evidence type="ECO:0000259" key="3">
    <source>
        <dbReference type="PROSITE" id="PS50011"/>
    </source>
</evidence>
<evidence type="ECO:0000256" key="1">
    <source>
        <dbReference type="PROSITE-ProRule" id="PRU10141"/>
    </source>
</evidence>
<gene>
    <name evidence="4" type="ORF">RHTO0S_02e15610g</name>
</gene>
<dbReference type="GO" id="GO:0005524">
    <property type="term" value="F:ATP binding"/>
    <property type="evidence" value="ECO:0007669"/>
    <property type="project" value="UniProtKB-UniRule"/>
</dbReference>
<dbReference type="OrthoDB" id="2521690at2759"/>
<feature type="region of interest" description="Disordered" evidence="2">
    <location>
        <begin position="349"/>
        <end position="372"/>
    </location>
</feature>
<keyword evidence="1" id="KW-0547">Nucleotide-binding</keyword>
<dbReference type="AlphaFoldDB" id="A0A061AS30"/>
<reference evidence="4" key="1">
    <citation type="journal article" date="2014" name="Genome Announc.">
        <title>Draft genome sequence of Rhodosporidium toruloides CECT1137, an oleaginous yeast of biotechnological interest.</title>
        <authorList>
            <person name="Morin N."/>
            <person name="Calcas X."/>
            <person name="Devillers H."/>
            <person name="Durrens P."/>
            <person name="Sherman D.J."/>
            <person name="Nicaud J.-M."/>
            <person name="Neuveglise C."/>
        </authorList>
    </citation>
    <scope>NUCLEOTIDE SEQUENCE</scope>
    <source>
        <strain evidence="4">CECT1137</strain>
    </source>
</reference>
<dbReference type="EMBL" id="LK052937">
    <property type="protein sequence ID" value="CDR37498.1"/>
    <property type="molecule type" value="Genomic_DNA"/>
</dbReference>
<accession>A0A061AS30</accession>
<dbReference type="InterPro" id="IPR011009">
    <property type="entry name" value="Kinase-like_dom_sf"/>
</dbReference>
<dbReference type="PROSITE" id="PS50011">
    <property type="entry name" value="PROTEIN_KINASE_DOM"/>
    <property type="match status" value="1"/>
</dbReference>
<proteinExistence type="predicted"/>
<dbReference type="SUPFAM" id="SSF56112">
    <property type="entry name" value="Protein kinase-like (PK-like)"/>
    <property type="match status" value="1"/>
</dbReference>
<dbReference type="PROSITE" id="PS00107">
    <property type="entry name" value="PROTEIN_KINASE_ATP"/>
    <property type="match status" value="1"/>
</dbReference>
<dbReference type="Gene3D" id="1.10.510.10">
    <property type="entry name" value="Transferase(Phosphotransferase) domain 1"/>
    <property type="match status" value="1"/>
</dbReference>
<sequence length="623" mass="69640">MDHTSLVAAFVLTGLEEARKDTPRLATPPAVHPNSPAALFGSFSLPSPVPDDFATRADIQDFHEPSESTWKQRLRAKDSPDCAVFDPDLLPAFFSSFRAFLDSRTDAAFSDEITGVLLEIIQSDAKDYSREFDQLHWRVLRAQAGRLGPLVRKFAKLLDPHLPESVRAGPDTRSGRNDHHRGDLDPDGDVINLETKPAFVLSRDQVPSAVVMVQHPRASTDPHGILNRLIEAFRSSPVQRIDAGLKKRDSHLYSLLLRIAVSCRSRSCNTFVLFDYLHYFIGFLVPLDSSSPTSSFRLVFSALARCDSPETPLVQVTTALLYADRFFGNELRRRTDSIVEATGLPELDLEPVKEEEEREDKEGDGGPATRTRQKLAAHTLAPLEKIQRFRLVYPDGTPAEFAPFVRFNFLGDAVSTVSLEATAEVVSMLEMDDYLGHGATSDVFRAYWPSSPFAAEPRMSFIVKLPRNASDPEKSADLLHEAKLLASPSLAEFDIVPRLYGAFKARLEGTEGKEMVALLEEDCGEPIDWWKDLTDEEIDQLLEDLTRLHVEHHIYHEDLTTEYSNPHNILVSPASPSSSSTARRVRVIDFAWAQDDHECEGEEECGELRMVRECSGWSRGGKA</sequence>
<dbReference type="InterPro" id="IPR000719">
    <property type="entry name" value="Prot_kinase_dom"/>
</dbReference>
<feature type="domain" description="Protein kinase" evidence="3">
    <location>
        <begin position="429"/>
        <end position="623"/>
    </location>
</feature>
<keyword evidence="1" id="KW-0067">ATP-binding</keyword>
<name>A0A061AS30_RHOTO</name>
<dbReference type="GO" id="GO:0004672">
    <property type="term" value="F:protein kinase activity"/>
    <property type="evidence" value="ECO:0007669"/>
    <property type="project" value="InterPro"/>
</dbReference>
<organism evidence="4">
    <name type="scientific">Rhodotorula toruloides</name>
    <name type="common">Yeast</name>
    <name type="synonym">Rhodosporidium toruloides</name>
    <dbReference type="NCBI Taxonomy" id="5286"/>
    <lineage>
        <taxon>Eukaryota</taxon>
        <taxon>Fungi</taxon>
        <taxon>Dikarya</taxon>
        <taxon>Basidiomycota</taxon>
        <taxon>Pucciniomycotina</taxon>
        <taxon>Microbotryomycetes</taxon>
        <taxon>Sporidiobolales</taxon>
        <taxon>Sporidiobolaceae</taxon>
        <taxon>Rhodotorula</taxon>
    </lineage>
</organism>
<feature type="compositionally biased region" description="Acidic residues" evidence="2">
    <location>
        <begin position="349"/>
        <end position="359"/>
    </location>
</feature>
<feature type="binding site" evidence="1">
    <location>
        <position position="464"/>
    </location>
    <ligand>
        <name>ATP</name>
        <dbReference type="ChEBI" id="CHEBI:30616"/>
    </ligand>
</feature>
<dbReference type="InterPro" id="IPR017441">
    <property type="entry name" value="Protein_kinase_ATP_BS"/>
</dbReference>
<evidence type="ECO:0000256" key="2">
    <source>
        <dbReference type="SAM" id="MobiDB-lite"/>
    </source>
</evidence>